<dbReference type="InterPro" id="IPR036236">
    <property type="entry name" value="Znf_C2H2_sf"/>
</dbReference>
<dbReference type="Pfam" id="PF00096">
    <property type="entry name" value="zf-C2H2"/>
    <property type="match status" value="1"/>
</dbReference>
<dbReference type="PROSITE" id="PS00028">
    <property type="entry name" value="ZINC_FINGER_C2H2_1"/>
    <property type="match status" value="1"/>
</dbReference>
<evidence type="ECO:0000256" key="2">
    <source>
        <dbReference type="SAM" id="MobiDB-lite"/>
    </source>
</evidence>
<dbReference type="SMART" id="SM00355">
    <property type="entry name" value="ZnF_C2H2"/>
    <property type="match status" value="2"/>
</dbReference>
<sequence length="157" mass="17902">FMAAQDAVGAHRDSQGLMLGLNYFTRDNLLKLSYGANFFNNSFLGSNWMMNQTFPLNYTNSSTPEEEKRWKCDVCNKSYKYQSNLCGHKKFECSRIPLFQCQICTRRFFRKQHLNTHLKVIHPESVTVDNSLTSSVINNANNSATDGNANSEKPSTL</sequence>
<feature type="domain" description="C2H2-type" evidence="3">
    <location>
        <begin position="70"/>
        <end position="97"/>
    </location>
</feature>
<keyword evidence="1" id="KW-0862">Zinc</keyword>
<dbReference type="PROSITE" id="PS50157">
    <property type="entry name" value="ZINC_FINGER_C2H2_2"/>
    <property type="match status" value="2"/>
</dbReference>
<dbReference type="SUPFAM" id="SSF57667">
    <property type="entry name" value="beta-beta-alpha zinc fingers"/>
    <property type="match status" value="1"/>
</dbReference>
<evidence type="ECO:0000313" key="4">
    <source>
        <dbReference type="EMBL" id="JAS26289.1"/>
    </source>
</evidence>
<feature type="non-terminal residue" evidence="4">
    <location>
        <position position="1"/>
    </location>
</feature>
<gene>
    <name evidence="4" type="ORF">g.1386</name>
</gene>
<dbReference type="Gene3D" id="3.30.160.60">
    <property type="entry name" value="Classic Zinc Finger"/>
    <property type="match status" value="1"/>
</dbReference>
<dbReference type="Pfam" id="PF13912">
    <property type="entry name" value="zf-C2H2_6"/>
    <property type="match status" value="1"/>
</dbReference>
<dbReference type="AlphaFoldDB" id="A0A1B6DKT0"/>
<reference evidence="4" key="1">
    <citation type="submission" date="2015-12" db="EMBL/GenBank/DDBJ databases">
        <title>De novo transcriptome assembly of four potential Pierce s Disease insect vectors from Arizona vineyards.</title>
        <authorList>
            <person name="Tassone E.E."/>
        </authorList>
    </citation>
    <scope>NUCLEOTIDE SEQUENCE</scope>
</reference>
<accession>A0A1B6DKT0</accession>
<proteinExistence type="predicted"/>
<feature type="region of interest" description="Disordered" evidence="2">
    <location>
        <begin position="138"/>
        <end position="157"/>
    </location>
</feature>
<name>A0A1B6DKT0_9HEMI</name>
<organism evidence="4">
    <name type="scientific">Clastoptera arizonana</name>
    <name type="common">Arizona spittle bug</name>
    <dbReference type="NCBI Taxonomy" id="38151"/>
    <lineage>
        <taxon>Eukaryota</taxon>
        <taxon>Metazoa</taxon>
        <taxon>Ecdysozoa</taxon>
        <taxon>Arthropoda</taxon>
        <taxon>Hexapoda</taxon>
        <taxon>Insecta</taxon>
        <taxon>Pterygota</taxon>
        <taxon>Neoptera</taxon>
        <taxon>Paraneoptera</taxon>
        <taxon>Hemiptera</taxon>
        <taxon>Auchenorrhyncha</taxon>
        <taxon>Cercopoidea</taxon>
        <taxon>Clastopteridae</taxon>
        <taxon>Clastoptera</taxon>
    </lineage>
</organism>
<keyword evidence="1" id="KW-0863">Zinc-finger</keyword>
<evidence type="ECO:0000259" key="3">
    <source>
        <dbReference type="PROSITE" id="PS50157"/>
    </source>
</evidence>
<evidence type="ECO:0000256" key="1">
    <source>
        <dbReference type="PROSITE-ProRule" id="PRU00042"/>
    </source>
</evidence>
<keyword evidence="1" id="KW-0479">Metal-binding</keyword>
<feature type="domain" description="C2H2-type" evidence="3">
    <location>
        <begin position="99"/>
        <end position="127"/>
    </location>
</feature>
<dbReference type="EMBL" id="GEDC01011009">
    <property type="protein sequence ID" value="JAS26289.1"/>
    <property type="molecule type" value="Transcribed_RNA"/>
</dbReference>
<dbReference type="InterPro" id="IPR013087">
    <property type="entry name" value="Znf_C2H2_type"/>
</dbReference>
<protein>
    <recommendedName>
        <fullName evidence="3">C2H2-type domain-containing protein</fullName>
    </recommendedName>
</protein>
<dbReference type="GO" id="GO:0008270">
    <property type="term" value="F:zinc ion binding"/>
    <property type="evidence" value="ECO:0007669"/>
    <property type="project" value="UniProtKB-KW"/>
</dbReference>